<keyword evidence="12" id="KW-1185">Reference proteome</keyword>
<dbReference type="GO" id="GO:0033116">
    <property type="term" value="C:endoplasmic reticulum-Golgi intermediate compartment membrane"/>
    <property type="evidence" value="ECO:0007669"/>
    <property type="project" value="UniProtKB-SubCell"/>
</dbReference>
<evidence type="ECO:0000256" key="8">
    <source>
        <dbReference type="SAM" id="Phobius"/>
    </source>
</evidence>
<dbReference type="GO" id="GO:0006888">
    <property type="term" value="P:endoplasmic reticulum to Golgi vesicle-mediated transport"/>
    <property type="evidence" value="ECO:0007669"/>
    <property type="project" value="TreeGrafter"/>
</dbReference>
<dbReference type="InterPro" id="IPR045888">
    <property type="entry name" value="Erv"/>
</dbReference>
<dbReference type="InterPro" id="IPR039542">
    <property type="entry name" value="Erv_N"/>
</dbReference>
<evidence type="ECO:0000256" key="4">
    <source>
        <dbReference type="ARBA" id="ARBA00022692"/>
    </source>
</evidence>
<accession>A0A8K0K222</accession>
<dbReference type="InterPro" id="IPR012936">
    <property type="entry name" value="Erv_C"/>
</dbReference>
<evidence type="ECO:0000313" key="11">
    <source>
        <dbReference type="EMBL" id="KAG8226870.1"/>
    </source>
</evidence>
<feature type="transmembrane region" description="Helical" evidence="8">
    <location>
        <begin position="352"/>
        <end position="374"/>
    </location>
</feature>
<reference evidence="11" key="1">
    <citation type="submission" date="2013-04" db="EMBL/GenBank/DDBJ databases">
        <authorList>
            <person name="Qu J."/>
            <person name="Murali S.C."/>
            <person name="Bandaranaike D."/>
            <person name="Bellair M."/>
            <person name="Blankenburg K."/>
            <person name="Chao H."/>
            <person name="Dinh H."/>
            <person name="Doddapaneni H."/>
            <person name="Downs B."/>
            <person name="Dugan-Rocha S."/>
            <person name="Elkadiri S."/>
            <person name="Gnanaolivu R.D."/>
            <person name="Hernandez B."/>
            <person name="Javaid M."/>
            <person name="Jayaseelan J.C."/>
            <person name="Lee S."/>
            <person name="Li M."/>
            <person name="Ming W."/>
            <person name="Munidasa M."/>
            <person name="Muniz J."/>
            <person name="Nguyen L."/>
            <person name="Ongeri F."/>
            <person name="Osuji N."/>
            <person name="Pu L.-L."/>
            <person name="Puazo M."/>
            <person name="Qu C."/>
            <person name="Quiroz J."/>
            <person name="Raj R."/>
            <person name="Weissenberger G."/>
            <person name="Xin Y."/>
            <person name="Zou X."/>
            <person name="Han Y."/>
            <person name="Richards S."/>
            <person name="Worley K."/>
            <person name="Muzny D."/>
            <person name="Gibbs R."/>
        </authorList>
    </citation>
    <scope>NUCLEOTIDE SEQUENCE</scope>
    <source>
        <strain evidence="11">Sampled in the wild</strain>
    </source>
</reference>
<evidence type="ECO:0000259" key="10">
    <source>
        <dbReference type="Pfam" id="PF13850"/>
    </source>
</evidence>
<comment type="subcellular location">
    <subcellularLocation>
        <location evidence="2">Endoplasmic reticulum-Golgi intermediate compartment membrane</location>
        <topology evidence="2">Multi-pass membrane protein</topology>
    </subcellularLocation>
    <subcellularLocation>
        <location evidence="1">Golgi apparatus</location>
        <location evidence="1">cis-Golgi network membrane</location>
        <topology evidence="1">Multi-pass membrane protein</topology>
    </subcellularLocation>
</comment>
<dbReference type="Pfam" id="PF13850">
    <property type="entry name" value="ERGIC_N"/>
    <property type="match status" value="1"/>
</dbReference>
<protein>
    <recommendedName>
        <fullName evidence="7">Endoplasmic reticulum-Golgi intermediate compartment protein 3</fullName>
    </recommendedName>
</protein>
<keyword evidence="4 8" id="KW-0812">Transmembrane</keyword>
<reference evidence="11" key="2">
    <citation type="submission" date="2017-10" db="EMBL/GenBank/DDBJ databases">
        <title>Ladona fulva Genome sequencing and assembly.</title>
        <authorList>
            <person name="Murali S."/>
            <person name="Richards S."/>
            <person name="Bandaranaike D."/>
            <person name="Bellair M."/>
            <person name="Blankenburg K."/>
            <person name="Chao H."/>
            <person name="Dinh H."/>
            <person name="Doddapaneni H."/>
            <person name="Dugan-Rocha S."/>
            <person name="Elkadiri S."/>
            <person name="Gnanaolivu R."/>
            <person name="Hernandez B."/>
            <person name="Skinner E."/>
            <person name="Javaid M."/>
            <person name="Lee S."/>
            <person name="Li M."/>
            <person name="Ming W."/>
            <person name="Munidasa M."/>
            <person name="Muniz J."/>
            <person name="Nguyen L."/>
            <person name="Hughes D."/>
            <person name="Osuji N."/>
            <person name="Pu L.-L."/>
            <person name="Puazo M."/>
            <person name="Qu C."/>
            <person name="Quiroz J."/>
            <person name="Raj R."/>
            <person name="Weissenberger G."/>
            <person name="Xin Y."/>
            <person name="Zou X."/>
            <person name="Han Y."/>
            <person name="Worley K."/>
            <person name="Muzny D."/>
            <person name="Gibbs R."/>
        </authorList>
    </citation>
    <scope>NUCLEOTIDE SEQUENCE</scope>
    <source>
        <strain evidence="11">Sampled in the wild</strain>
    </source>
</reference>
<dbReference type="GO" id="GO:0030134">
    <property type="term" value="C:COPII-coated ER to Golgi transport vesicle"/>
    <property type="evidence" value="ECO:0007669"/>
    <property type="project" value="TreeGrafter"/>
</dbReference>
<evidence type="ECO:0000313" key="12">
    <source>
        <dbReference type="Proteomes" id="UP000792457"/>
    </source>
</evidence>
<feature type="transmembrane region" description="Helical" evidence="8">
    <location>
        <begin position="27"/>
        <end position="46"/>
    </location>
</feature>
<dbReference type="Pfam" id="PF07970">
    <property type="entry name" value="COPIIcoated_ERV"/>
    <property type="match status" value="1"/>
</dbReference>
<comment type="caution">
    <text evidence="11">The sequence shown here is derived from an EMBL/GenBank/DDBJ whole genome shotgun (WGS) entry which is preliminary data.</text>
</comment>
<dbReference type="AlphaFoldDB" id="A0A8K0K222"/>
<evidence type="ECO:0000256" key="5">
    <source>
        <dbReference type="ARBA" id="ARBA00022989"/>
    </source>
</evidence>
<dbReference type="EMBL" id="KZ308300">
    <property type="protein sequence ID" value="KAG8226870.1"/>
    <property type="molecule type" value="Genomic_DNA"/>
</dbReference>
<evidence type="ECO:0000256" key="1">
    <source>
        <dbReference type="ARBA" id="ARBA00004257"/>
    </source>
</evidence>
<gene>
    <name evidence="11" type="ORF">J437_LFUL006579</name>
</gene>
<organism evidence="11 12">
    <name type="scientific">Ladona fulva</name>
    <name type="common">Scarce chaser dragonfly</name>
    <name type="synonym">Libellula fulva</name>
    <dbReference type="NCBI Taxonomy" id="123851"/>
    <lineage>
        <taxon>Eukaryota</taxon>
        <taxon>Metazoa</taxon>
        <taxon>Ecdysozoa</taxon>
        <taxon>Arthropoda</taxon>
        <taxon>Hexapoda</taxon>
        <taxon>Insecta</taxon>
        <taxon>Pterygota</taxon>
        <taxon>Palaeoptera</taxon>
        <taxon>Odonata</taxon>
        <taxon>Epiprocta</taxon>
        <taxon>Anisoptera</taxon>
        <taxon>Libelluloidea</taxon>
        <taxon>Libellulidae</taxon>
        <taxon>Ladona</taxon>
    </lineage>
</organism>
<keyword evidence="5 8" id="KW-1133">Transmembrane helix</keyword>
<dbReference type="GO" id="GO:0006890">
    <property type="term" value="P:retrograde vesicle-mediated transport, Golgi to endoplasmic reticulum"/>
    <property type="evidence" value="ECO:0007669"/>
    <property type="project" value="TreeGrafter"/>
</dbReference>
<feature type="domain" description="Endoplasmic reticulum vesicle transporter N-terminal" evidence="10">
    <location>
        <begin position="10"/>
        <end position="99"/>
    </location>
</feature>
<comment type="similarity">
    <text evidence="3">Belongs to the ERGIC family.</text>
</comment>
<dbReference type="GO" id="GO:0005789">
    <property type="term" value="C:endoplasmic reticulum membrane"/>
    <property type="evidence" value="ECO:0007669"/>
    <property type="project" value="TreeGrafter"/>
</dbReference>
<feature type="domain" description="Endoplasmic reticulum vesicle transporter C-terminal" evidence="9">
    <location>
        <begin position="151"/>
        <end position="370"/>
    </location>
</feature>
<proteinExistence type="inferred from homology"/>
<dbReference type="PANTHER" id="PTHR10984:SF25">
    <property type="entry name" value="ENDOPLASMIC RETICULUM-GOLGI INTERMEDIATE COMPARTMENT PROTEIN 3"/>
    <property type="match status" value="1"/>
</dbReference>
<dbReference type="Proteomes" id="UP000792457">
    <property type="component" value="Unassembled WGS sequence"/>
</dbReference>
<evidence type="ECO:0000259" key="9">
    <source>
        <dbReference type="Pfam" id="PF07970"/>
    </source>
</evidence>
<dbReference type="PANTHER" id="PTHR10984">
    <property type="entry name" value="ENDOPLASMIC RETICULUM-GOLGI INTERMEDIATE COMPARTMENT PROTEIN"/>
    <property type="match status" value="1"/>
</dbReference>
<keyword evidence="6 8" id="KW-0472">Membrane</keyword>
<name>A0A8K0K222_LADFU</name>
<evidence type="ECO:0000256" key="7">
    <source>
        <dbReference type="ARBA" id="ARBA00040493"/>
    </source>
</evidence>
<sequence length="390" mass="43891">MASKELFERLRRLDAYPKTLEDFRIKTFSGASVTIVSGIIMTLLFLSELNDYFTPNISEEIFVDTSRGPKLRINIDIIVPSVSCSFLGLDAMDTTGEHHFQIEHNIFKRRLNLEGKPIEDPKKTEELGTTTTELIEITVQNVTEANKCGSCYGAEDEETKCCNTCEEVREAYRKKRWQFPHEPGAIEQCKSEKSTGKTENALREGCQIYGYMEVNRVAGSFHIAPGRSYSINHVHIHDVQPFSSSVFNTSHRIRHLSFGKNIPGKTNPIDGVEGIAHEGATMFQYYIKIVPTTYVRRDGAVLQTNQFSVTRHQKVISIISGESGMPGIFFSYELSPMMVKYTEKEKSLGHFATNVCAIIGGIFTVAGIIDSVLYHSVRAIQQKIELGKFH</sequence>
<dbReference type="OrthoDB" id="270930at2759"/>
<evidence type="ECO:0000256" key="6">
    <source>
        <dbReference type="ARBA" id="ARBA00023136"/>
    </source>
</evidence>
<evidence type="ECO:0000256" key="2">
    <source>
        <dbReference type="ARBA" id="ARBA00004457"/>
    </source>
</evidence>
<evidence type="ECO:0000256" key="3">
    <source>
        <dbReference type="ARBA" id="ARBA00005648"/>
    </source>
</evidence>
<dbReference type="GO" id="GO:0000139">
    <property type="term" value="C:Golgi membrane"/>
    <property type="evidence" value="ECO:0007669"/>
    <property type="project" value="TreeGrafter"/>
</dbReference>